<accession>A0A2R6NJZ1</accession>
<keyword evidence="3" id="KW-1185">Reference proteome</keyword>
<dbReference type="EMBL" id="MLYV02001139">
    <property type="protein sequence ID" value="PSR72689.1"/>
    <property type="molecule type" value="Genomic_DNA"/>
</dbReference>
<feature type="compositionally biased region" description="Basic residues" evidence="1">
    <location>
        <begin position="111"/>
        <end position="122"/>
    </location>
</feature>
<evidence type="ECO:0000313" key="2">
    <source>
        <dbReference type="EMBL" id="PSR72689.1"/>
    </source>
</evidence>
<feature type="region of interest" description="Disordered" evidence="1">
    <location>
        <begin position="96"/>
        <end position="122"/>
    </location>
</feature>
<name>A0A2R6NJZ1_9APHY</name>
<gene>
    <name evidence="2" type="ORF">PHLCEN_2v11384</name>
</gene>
<proteinExistence type="predicted"/>
<dbReference type="Proteomes" id="UP000186601">
    <property type="component" value="Unassembled WGS sequence"/>
</dbReference>
<dbReference type="OrthoDB" id="6513042at2759"/>
<reference evidence="2 3" key="1">
    <citation type="submission" date="2018-02" db="EMBL/GenBank/DDBJ databases">
        <title>Genome sequence of the basidiomycete white-rot fungus Phlebia centrifuga.</title>
        <authorList>
            <person name="Granchi Z."/>
            <person name="Peng M."/>
            <person name="de Vries R.P."/>
            <person name="Hilden K."/>
            <person name="Makela M.R."/>
            <person name="Grigoriev I."/>
            <person name="Riley R."/>
        </authorList>
    </citation>
    <scope>NUCLEOTIDE SEQUENCE [LARGE SCALE GENOMIC DNA]</scope>
    <source>
        <strain evidence="2 3">FBCC195</strain>
    </source>
</reference>
<evidence type="ECO:0000313" key="3">
    <source>
        <dbReference type="Proteomes" id="UP000186601"/>
    </source>
</evidence>
<organism evidence="2 3">
    <name type="scientific">Hermanssonia centrifuga</name>
    <dbReference type="NCBI Taxonomy" id="98765"/>
    <lineage>
        <taxon>Eukaryota</taxon>
        <taxon>Fungi</taxon>
        <taxon>Dikarya</taxon>
        <taxon>Basidiomycota</taxon>
        <taxon>Agaricomycotina</taxon>
        <taxon>Agaricomycetes</taxon>
        <taxon>Polyporales</taxon>
        <taxon>Meruliaceae</taxon>
        <taxon>Hermanssonia</taxon>
    </lineage>
</organism>
<evidence type="ECO:0000256" key="1">
    <source>
        <dbReference type="SAM" id="MobiDB-lite"/>
    </source>
</evidence>
<comment type="caution">
    <text evidence="2">The sequence shown here is derived from an EMBL/GenBank/DDBJ whole genome shotgun (WGS) entry which is preliminary data.</text>
</comment>
<sequence length="122" mass="13573">MSSGRDTLVGRLAKRWEVLANGKDCVWINWRQVADETAHLPGVHAPKQPESIVAAQTPATNVIPSSLQFGNFDDLYEPYNDLRGLRITEATSSLPLCKAPQHSGKHDPKVKTKGRRVGWYHS</sequence>
<protein>
    <submittedName>
        <fullName evidence="2">Uncharacterized protein</fullName>
    </submittedName>
</protein>
<dbReference type="AlphaFoldDB" id="A0A2R6NJZ1"/>